<protein>
    <submittedName>
        <fullName evidence="1">Uncharacterized protein</fullName>
    </submittedName>
</protein>
<accession>A0A8R2NR04</accession>
<dbReference type="OrthoDB" id="2115465at2759"/>
<reference evidence="1" key="2">
    <citation type="submission" date="2022-06" db="UniProtKB">
        <authorList>
            <consortium name="EnsemblMetazoa"/>
        </authorList>
    </citation>
    <scope>IDENTIFICATION</scope>
</reference>
<name>A0A8R2NR04_ACYPI</name>
<dbReference type="GO" id="GO:0008285">
    <property type="term" value="P:negative regulation of cell population proliferation"/>
    <property type="evidence" value="ECO:0007669"/>
    <property type="project" value="InterPro"/>
</dbReference>
<evidence type="ECO:0000313" key="2">
    <source>
        <dbReference type="Proteomes" id="UP000007819"/>
    </source>
</evidence>
<organism evidence="1 2">
    <name type="scientific">Acyrthosiphon pisum</name>
    <name type="common">Pea aphid</name>
    <dbReference type="NCBI Taxonomy" id="7029"/>
    <lineage>
        <taxon>Eukaryota</taxon>
        <taxon>Metazoa</taxon>
        <taxon>Ecdysozoa</taxon>
        <taxon>Arthropoda</taxon>
        <taxon>Hexapoda</taxon>
        <taxon>Insecta</taxon>
        <taxon>Pterygota</taxon>
        <taxon>Neoptera</taxon>
        <taxon>Paraneoptera</taxon>
        <taxon>Hemiptera</taxon>
        <taxon>Sternorrhyncha</taxon>
        <taxon>Aphidomorpha</taxon>
        <taxon>Aphidoidea</taxon>
        <taxon>Aphididae</taxon>
        <taxon>Macrosiphini</taxon>
        <taxon>Acyrthosiphon</taxon>
    </lineage>
</organism>
<dbReference type="GO" id="GO:0005737">
    <property type="term" value="C:cytoplasm"/>
    <property type="evidence" value="ECO:0007669"/>
    <property type="project" value="TreeGrafter"/>
</dbReference>
<dbReference type="PANTHER" id="PTHR46348">
    <property type="entry name" value="DELETED IN LUNG AND ESOPHAGEAL CANCER PROTEIN 1"/>
    <property type="match status" value="1"/>
</dbReference>
<reference evidence="2" key="1">
    <citation type="submission" date="2010-06" db="EMBL/GenBank/DDBJ databases">
        <authorList>
            <person name="Jiang H."/>
            <person name="Abraham K."/>
            <person name="Ali S."/>
            <person name="Alsbrooks S.L."/>
            <person name="Anim B.N."/>
            <person name="Anosike U.S."/>
            <person name="Attaway T."/>
            <person name="Bandaranaike D.P."/>
            <person name="Battles P.K."/>
            <person name="Bell S.N."/>
            <person name="Bell A.V."/>
            <person name="Beltran B."/>
            <person name="Bickham C."/>
            <person name="Bustamante Y."/>
            <person name="Caleb T."/>
            <person name="Canada A."/>
            <person name="Cardenas V."/>
            <person name="Carter K."/>
            <person name="Chacko J."/>
            <person name="Chandrabose M.N."/>
            <person name="Chavez D."/>
            <person name="Chavez A."/>
            <person name="Chen L."/>
            <person name="Chu H.-S."/>
            <person name="Claassen K.J."/>
            <person name="Cockrell R."/>
            <person name="Collins M."/>
            <person name="Cooper J.A."/>
            <person name="Cree A."/>
            <person name="Curry S.M."/>
            <person name="Da Y."/>
            <person name="Dao M.D."/>
            <person name="Das B."/>
            <person name="Davila M.-L."/>
            <person name="Davy-Carroll L."/>
            <person name="Denson S."/>
            <person name="Dinh H."/>
            <person name="Ebong V.E."/>
            <person name="Edwards J.R."/>
            <person name="Egan A."/>
            <person name="El-Daye J."/>
            <person name="Escobedo L."/>
            <person name="Fernandez S."/>
            <person name="Fernando P.R."/>
            <person name="Flagg N."/>
            <person name="Forbes L.D."/>
            <person name="Fowler R.G."/>
            <person name="Fu Q."/>
            <person name="Gabisi R.A."/>
            <person name="Ganer J."/>
            <person name="Garbino Pronczuk A."/>
            <person name="Garcia R.M."/>
            <person name="Garner T."/>
            <person name="Garrett T.E."/>
            <person name="Gonzalez D.A."/>
            <person name="Hamid H."/>
            <person name="Hawkins E.S."/>
            <person name="Hirani K."/>
            <person name="Hogues M.E."/>
            <person name="Hollins B."/>
            <person name="Hsiao C.-H."/>
            <person name="Jabil R."/>
            <person name="James M.L."/>
            <person name="Jhangiani S.N."/>
            <person name="Johnson B."/>
            <person name="Johnson Q."/>
            <person name="Joshi V."/>
            <person name="Kalu J.B."/>
            <person name="Kam C."/>
            <person name="Kashfia A."/>
            <person name="Keebler J."/>
            <person name="Kisamo H."/>
            <person name="Kovar C.L."/>
            <person name="Lago L.A."/>
            <person name="Lai C.-Y."/>
            <person name="Laidlaw J."/>
            <person name="Lara F."/>
            <person name="Le T.-K."/>
            <person name="Lee S.L."/>
            <person name="Legall F.H."/>
            <person name="Lemon S.J."/>
            <person name="Lewis L.R."/>
            <person name="Li B."/>
            <person name="Liu Y."/>
            <person name="Liu Y.-S."/>
            <person name="Lopez J."/>
            <person name="Lozado R.J."/>
            <person name="Lu J."/>
            <person name="Madu R.C."/>
            <person name="Maheshwari M."/>
            <person name="Maheshwari R."/>
            <person name="Malloy K."/>
            <person name="Martinez E."/>
            <person name="Mathew T."/>
            <person name="Mercado I.C."/>
            <person name="Mercado C."/>
            <person name="Meyer B."/>
            <person name="Montgomery K."/>
            <person name="Morgan M.B."/>
            <person name="Munidasa M."/>
            <person name="Nazareth L.V."/>
            <person name="Nelson J."/>
            <person name="Ng B.M."/>
            <person name="Nguyen N.B."/>
            <person name="Nguyen P.Q."/>
            <person name="Nguyen T."/>
            <person name="Obregon M."/>
            <person name="Okwuonu G.O."/>
            <person name="Onwere C.G."/>
            <person name="Orozco G."/>
            <person name="Parra A."/>
            <person name="Patel S."/>
            <person name="Patil S."/>
            <person name="Perez A."/>
            <person name="Perez Y."/>
            <person name="Pham C."/>
            <person name="Primus E.L."/>
            <person name="Pu L.-L."/>
            <person name="Puazo M."/>
            <person name="Qin X."/>
            <person name="Quiroz J.B."/>
            <person name="Reese J."/>
            <person name="Richards S."/>
            <person name="Rives C.M."/>
            <person name="Robberts R."/>
            <person name="Ruiz S.J."/>
            <person name="Ruiz M.J."/>
            <person name="Santibanez J."/>
            <person name="Schneider B.W."/>
            <person name="Sisson I."/>
            <person name="Smith M."/>
            <person name="Sodergren E."/>
            <person name="Song X.-Z."/>
            <person name="Song B.B."/>
            <person name="Summersgill H."/>
            <person name="Thelus R."/>
            <person name="Thornton R.D."/>
            <person name="Trejos Z.Y."/>
            <person name="Usmani K."/>
            <person name="Vattathil S."/>
            <person name="Villasana D."/>
            <person name="Walker D.L."/>
            <person name="Wang S."/>
            <person name="Wang K."/>
            <person name="White C.S."/>
            <person name="Williams A.C."/>
            <person name="Williamson J."/>
            <person name="Wilson K."/>
            <person name="Woghiren I.O."/>
            <person name="Woodworth J.R."/>
            <person name="Worley K.C."/>
            <person name="Wright R.A."/>
            <person name="Wu W."/>
            <person name="Young L."/>
            <person name="Zhang L."/>
            <person name="Zhang J."/>
            <person name="Zhu Y."/>
            <person name="Muzny D.M."/>
            <person name="Weinstock G."/>
            <person name="Gibbs R.A."/>
        </authorList>
    </citation>
    <scope>NUCLEOTIDE SEQUENCE [LARGE SCALE GENOMIC DNA]</scope>
    <source>
        <strain evidence="2">LSR1</strain>
    </source>
</reference>
<dbReference type="GeneID" id="100569217"/>
<dbReference type="Proteomes" id="UP000007819">
    <property type="component" value="Chromosome A1"/>
</dbReference>
<dbReference type="GO" id="GO:0015631">
    <property type="term" value="F:tubulin binding"/>
    <property type="evidence" value="ECO:0007669"/>
    <property type="project" value="TreeGrafter"/>
</dbReference>
<dbReference type="PANTHER" id="PTHR46348:SF1">
    <property type="entry name" value="DELETED IN LUNG AND ESOPHAGEAL CANCER PROTEIN 1"/>
    <property type="match status" value="1"/>
</dbReference>
<dbReference type="KEGG" id="api:100569217"/>
<dbReference type="AlphaFoldDB" id="A0A8R2NR04"/>
<dbReference type="GO" id="GO:0005929">
    <property type="term" value="C:cilium"/>
    <property type="evidence" value="ECO:0007669"/>
    <property type="project" value="TreeGrafter"/>
</dbReference>
<evidence type="ECO:0000313" key="1">
    <source>
        <dbReference type="EnsemblMetazoa" id="XP_029343463.1"/>
    </source>
</evidence>
<keyword evidence="2" id="KW-1185">Reference proteome</keyword>
<dbReference type="Pfam" id="PF23316">
    <property type="entry name" value="Ig_DLEC1_6th"/>
    <property type="match status" value="1"/>
</dbReference>
<dbReference type="InterPro" id="IPR033304">
    <property type="entry name" value="DLEC1"/>
</dbReference>
<proteinExistence type="predicted"/>
<sequence length="545" mass="61728">MFRVECSVSDEIVDEQLTGKYRVTATMMIDDIPKQSIDDSNIFFEEQEDNPELLSIKMAEIEVIAEYNGKERISLYTDRIIVDLNWHQLRTDMCVKETVTFTNIGSCPVRVSWMPSTDNAGAAVGVAPESFEVVDRTKISVQVEPLRPGSQLRETLRFLAQNRDGSTGETVLYVRGAVEQVPRVSVRPAIAPLGNVCAGTLKSYHVEFEVTSDGSFHVQRRLYAFDTTAGAGFSLHGDAKSYGPYGNGSTTQMQQMTTLNFKTPVDTEATGISCQLVEWSFAGSKTVHTQSMTYATLPDVRLNVNTITIAQSLYRGIPHSHKGIRLLNNTHCDFVYSWGNPMGSDADKIDCVFKPSSGTVNGDADVEFEFTVTPKKSGYLNKCHIPFFVQCNALAPQQINVECWIYEFSTTVTYVNEWDTEYSIIWQDNKKQWIVDTDQSEFELLESESNQTSITKNVNNFDTENAEEYEIEPEDQEPTKWRFGEWPRRDTPLCAPLVQQIEQDLDHYHPVMAFKDIECNTGTNINNNYIKYSLETIYFMTVFLK</sequence>
<dbReference type="EnsemblMetazoa" id="XM_029487603.1">
    <property type="protein sequence ID" value="XP_029343463.1"/>
    <property type="gene ID" value="LOC100569217"/>
</dbReference>
<dbReference type="RefSeq" id="XP_029343463.1">
    <property type="nucleotide sequence ID" value="XM_029487603.1"/>
</dbReference>